<dbReference type="Gene3D" id="1.10.287.770">
    <property type="entry name" value="YojJ-like"/>
    <property type="match status" value="1"/>
</dbReference>
<feature type="region of interest" description="Disordered" evidence="12">
    <location>
        <begin position="646"/>
        <end position="681"/>
    </location>
</feature>
<keyword evidence="6" id="KW-0915">Sodium</keyword>
<dbReference type="AlphaFoldDB" id="A0AAD9JWG5"/>
<evidence type="ECO:0000256" key="6">
    <source>
        <dbReference type="ARBA" id="ARBA00023053"/>
    </source>
</evidence>
<dbReference type="Gene3D" id="2.60.470.10">
    <property type="entry name" value="Acid-sensing ion channels like domains"/>
    <property type="match status" value="1"/>
</dbReference>
<reference evidence="14" key="1">
    <citation type="journal article" date="2023" name="Mol. Biol. Evol.">
        <title>Third-Generation Sequencing Reveals the Adaptive Role of the Epigenome in Three Deep-Sea Polychaetes.</title>
        <authorList>
            <person name="Perez M."/>
            <person name="Aroh O."/>
            <person name="Sun Y."/>
            <person name="Lan Y."/>
            <person name="Juniper S.K."/>
            <person name="Young C.R."/>
            <person name="Angers B."/>
            <person name="Qian P.Y."/>
        </authorList>
    </citation>
    <scope>NUCLEOTIDE SEQUENCE</scope>
    <source>
        <strain evidence="14">P08H-3</strain>
    </source>
</reference>
<dbReference type="Proteomes" id="UP001208570">
    <property type="component" value="Unassembled WGS sequence"/>
</dbReference>
<dbReference type="GO" id="GO:0015280">
    <property type="term" value="F:ligand-gated sodium channel activity"/>
    <property type="evidence" value="ECO:0007669"/>
    <property type="project" value="TreeGrafter"/>
</dbReference>
<evidence type="ECO:0000256" key="13">
    <source>
        <dbReference type="SAM" id="Phobius"/>
    </source>
</evidence>
<comment type="caution">
    <text evidence="14">The sequence shown here is derived from an EMBL/GenBank/DDBJ whole genome shotgun (WGS) entry which is preliminary data.</text>
</comment>
<gene>
    <name evidence="14" type="ORF">LSH36_137g07058</name>
</gene>
<keyword evidence="10 11" id="KW-0407">Ion channel</keyword>
<keyword evidence="3 11" id="KW-0894">Sodium channel</keyword>
<dbReference type="Pfam" id="PF00858">
    <property type="entry name" value="ASC"/>
    <property type="match status" value="2"/>
</dbReference>
<keyword evidence="2 11" id="KW-0813">Transport</keyword>
<keyword evidence="8 13" id="KW-0472">Membrane</keyword>
<feature type="compositionally biased region" description="Polar residues" evidence="12">
    <location>
        <begin position="14"/>
        <end position="42"/>
    </location>
</feature>
<comment type="subcellular location">
    <subcellularLocation>
        <location evidence="1">Membrane</location>
        <topology evidence="1">Multi-pass membrane protein</topology>
    </subcellularLocation>
</comment>
<evidence type="ECO:0000313" key="14">
    <source>
        <dbReference type="EMBL" id="KAK2160274.1"/>
    </source>
</evidence>
<evidence type="ECO:0000256" key="2">
    <source>
        <dbReference type="ARBA" id="ARBA00022448"/>
    </source>
</evidence>
<dbReference type="PANTHER" id="PTHR11690">
    <property type="entry name" value="AMILORIDE-SENSITIVE SODIUM CHANNEL-RELATED"/>
    <property type="match status" value="1"/>
</dbReference>
<feature type="transmembrane region" description="Helical" evidence="13">
    <location>
        <begin position="96"/>
        <end position="115"/>
    </location>
</feature>
<dbReference type="EMBL" id="JAODUP010000137">
    <property type="protein sequence ID" value="KAK2160274.1"/>
    <property type="molecule type" value="Genomic_DNA"/>
</dbReference>
<evidence type="ECO:0000256" key="12">
    <source>
        <dbReference type="SAM" id="MobiDB-lite"/>
    </source>
</evidence>
<keyword evidence="9 11" id="KW-0739">Sodium transport</keyword>
<name>A0AAD9JWG5_9ANNE</name>
<dbReference type="GO" id="GO:0005886">
    <property type="term" value="C:plasma membrane"/>
    <property type="evidence" value="ECO:0007669"/>
    <property type="project" value="TreeGrafter"/>
</dbReference>
<dbReference type="InterPro" id="IPR001873">
    <property type="entry name" value="ENaC"/>
</dbReference>
<sequence>MNQQEIRPSRMETDTTSFNKIDRSSSGSQPSGQERDQTASTSCDNRADAYQYLRPSWWNPAAQGRITPAVIWNGFKEQTTAHGIPRLARAKGAVKNVFWGIAVTLAFGFLLYNFVKITATFFAFQTSVRLSLQNENQLKFPVITLCNMNPLRRTAMERVGLVAGTAYRTSGERRKRNVRTRRETGGGSITAEPENAQQRCCCTCCYHAFDGDDVITDCNTCGAENMTEAVTCARNVTVPTRASSTTTVAPKTTTTIATNTTHKPTSIPGSRYPERIQTTEKFQQENKITEMVSNLPEGEQSELGYKSSEMILDCQYSGTECNISSFVKFFNPTHGNCYMFNSGWDRDDEVRTASKTGRRYGLHVIININQAEYSDVIGDTAGVRMVIHPQNRMPFPEDEGITISPGRATSVGIRQVVVTREDHPYSDCVDPDGDHSDVDMYEELYPVSYSANACQKTCYQRHVIKDCGCADAYLPMHAAALTVSMVKACNSSNIMEDKLYSKRDDDEDDDDHDDEYNDDTVEDDDDEDDDNVDDDDDDDDIMMIVMTLLERYKEKIGSSFDIYDDTAYKENLIKLEVYYEEFNFETIDEVPSYKPGRYLSDIGGALGLWVGFSILSIAEFVELSMDLTVYFGGWLRRKLTARTQSGENRLELSPRNRTAAGQYGGAPSGRRATAKMASVRK</sequence>
<protein>
    <submittedName>
        <fullName evidence="14">Uncharacterized protein</fullName>
    </submittedName>
</protein>
<keyword evidence="5 13" id="KW-1133">Transmembrane helix</keyword>
<accession>A0AAD9JWG5</accession>
<evidence type="ECO:0000256" key="7">
    <source>
        <dbReference type="ARBA" id="ARBA00023065"/>
    </source>
</evidence>
<keyword evidence="7 11" id="KW-0406">Ion transport</keyword>
<dbReference type="PANTHER" id="PTHR11690:SF298">
    <property type="entry name" value="AMILORIDE-SENSITIVE SODIUM CHANNEL SUBUNIT BETA-LIKE"/>
    <property type="match status" value="1"/>
</dbReference>
<evidence type="ECO:0000256" key="5">
    <source>
        <dbReference type="ARBA" id="ARBA00022989"/>
    </source>
</evidence>
<evidence type="ECO:0000256" key="4">
    <source>
        <dbReference type="ARBA" id="ARBA00022692"/>
    </source>
</evidence>
<feature type="compositionally biased region" description="Acidic residues" evidence="12">
    <location>
        <begin position="505"/>
        <end position="538"/>
    </location>
</feature>
<feature type="region of interest" description="Disordered" evidence="12">
    <location>
        <begin position="500"/>
        <end position="538"/>
    </location>
</feature>
<dbReference type="PRINTS" id="PR01078">
    <property type="entry name" value="AMINACHANNEL"/>
</dbReference>
<evidence type="ECO:0000256" key="11">
    <source>
        <dbReference type="RuleBase" id="RU000679"/>
    </source>
</evidence>
<evidence type="ECO:0000256" key="9">
    <source>
        <dbReference type="ARBA" id="ARBA00023201"/>
    </source>
</evidence>
<proteinExistence type="inferred from homology"/>
<evidence type="ECO:0000256" key="1">
    <source>
        <dbReference type="ARBA" id="ARBA00004141"/>
    </source>
</evidence>
<keyword evidence="15" id="KW-1185">Reference proteome</keyword>
<evidence type="ECO:0000313" key="15">
    <source>
        <dbReference type="Proteomes" id="UP001208570"/>
    </source>
</evidence>
<keyword evidence="4 11" id="KW-0812">Transmembrane</keyword>
<evidence type="ECO:0000256" key="8">
    <source>
        <dbReference type="ARBA" id="ARBA00023136"/>
    </source>
</evidence>
<comment type="similarity">
    <text evidence="11">Belongs to the amiloride-sensitive sodium channel (TC 1.A.6) family.</text>
</comment>
<evidence type="ECO:0000256" key="10">
    <source>
        <dbReference type="ARBA" id="ARBA00023303"/>
    </source>
</evidence>
<organism evidence="14 15">
    <name type="scientific">Paralvinella palmiformis</name>
    <dbReference type="NCBI Taxonomy" id="53620"/>
    <lineage>
        <taxon>Eukaryota</taxon>
        <taxon>Metazoa</taxon>
        <taxon>Spiralia</taxon>
        <taxon>Lophotrochozoa</taxon>
        <taxon>Annelida</taxon>
        <taxon>Polychaeta</taxon>
        <taxon>Sedentaria</taxon>
        <taxon>Canalipalpata</taxon>
        <taxon>Terebellida</taxon>
        <taxon>Terebelliformia</taxon>
        <taxon>Alvinellidae</taxon>
        <taxon>Paralvinella</taxon>
    </lineage>
</organism>
<feature type="region of interest" description="Disordered" evidence="12">
    <location>
        <begin position="1"/>
        <end position="42"/>
    </location>
</feature>
<evidence type="ECO:0000256" key="3">
    <source>
        <dbReference type="ARBA" id="ARBA00022461"/>
    </source>
</evidence>